<evidence type="ECO:0000313" key="2">
    <source>
        <dbReference type="Proteomes" id="UP000245956"/>
    </source>
</evidence>
<comment type="caution">
    <text evidence="1">The sequence shown here is derived from an EMBL/GenBank/DDBJ whole genome shotgun (WGS) entry which is preliminary data.</text>
</comment>
<protein>
    <submittedName>
        <fullName evidence="1">Uncharacterized protein</fullName>
    </submittedName>
</protein>
<gene>
    <name evidence="1" type="ORF">PCL_05880</name>
</gene>
<reference evidence="1 2" key="1">
    <citation type="journal article" date="2016" name="Front. Microbiol.">
        <title>Genome and transcriptome sequences reveal the specific parasitism of the nematophagous Purpureocillium lilacinum 36-1.</title>
        <authorList>
            <person name="Xie J."/>
            <person name="Li S."/>
            <person name="Mo C."/>
            <person name="Xiao X."/>
            <person name="Peng D."/>
            <person name="Wang G."/>
            <person name="Xiao Y."/>
        </authorList>
    </citation>
    <scope>NUCLEOTIDE SEQUENCE [LARGE SCALE GENOMIC DNA]</scope>
    <source>
        <strain evidence="1 2">36-1</strain>
    </source>
</reference>
<name>A0A2U3EL71_PURLI</name>
<accession>A0A2U3EL71</accession>
<sequence>MVRNNSLREPASSTSYAMHTQIHTTQTQTHTCTHPATLRHRLCAPSRPLVTNAAMPAQPGRGTAPGSMPPIAAAAAAAASPTPAVVLARLQFPSGLPRSRISSCRSVCRTSCGVVGAPTRSPRQQRLPCLLISPRQCLVLRAMP</sequence>
<dbReference type="Proteomes" id="UP000245956">
    <property type="component" value="Unassembled WGS sequence"/>
</dbReference>
<evidence type="ECO:0000313" key="1">
    <source>
        <dbReference type="EMBL" id="PWI75222.1"/>
    </source>
</evidence>
<dbReference type="AlphaFoldDB" id="A0A2U3EL71"/>
<dbReference type="EMBL" id="LCWV01000002">
    <property type="protein sequence ID" value="PWI75222.1"/>
    <property type="molecule type" value="Genomic_DNA"/>
</dbReference>
<organism evidence="1 2">
    <name type="scientific">Purpureocillium lilacinum</name>
    <name type="common">Paecilomyces lilacinus</name>
    <dbReference type="NCBI Taxonomy" id="33203"/>
    <lineage>
        <taxon>Eukaryota</taxon>
        <taxon>Fungi</taxon>
        <taxon>Dikarya</taxon>
        <taxon>Ascomycota</taxon>
        <taxon>Pezizomycotina</taxon>
        <taxon>Sordariomycetes</taxon>
        <taxon>Hypocreomycetidae</taxon>
        <taxon>Hypocreales</taxon>
        <taxon>Ophiocordycipitaceae</taxon>
        <taxon>Purpureocillium</taxon>
    </lineage>
</organism>
<proteinExistence type="predicted"/>